<dbReference type="HOGENOM" id="CLU_2757483_0_0_1"/>
<sequence>MATDPLNGTSVPLDHIDPIVQHPSDRCESREMRASNMRNLCTMIYHSSISALGNNPHLSSLLYEFSLFLS</sequence>
<name>G2XZ04_BOTF4</name>
<evidence type="ECO:0000313" key="3">
    <source>
        <dbReference type="Proteomes" id="UP000008177"/>
    </source>
</evidence>
<dbReference type="EMBL" id="FQ790278">
    <property type="protein sequence ID" value="CCD45691.1"/>
    <property type="molecule type" value="Genomic_DNA"/>
</dbReference>
<protein>
    <submittedName>
        <fullName evidence="2">Uncharacterized protein</fullName>
    </submittedName>
</protein>
<accession>G2XZ04</accession>
<gene>
    <name evidence="2" type="ORF">BofuT4_uP047090.1</name>
</gene>
<feature type="compositionally biased region" description="Polar residues" evidence="1">
    <location>
        <begin position="1"/>
        <end position="10"/>
    </location>
</feature>
<dbReference type="InParanoid" id="G2XZ04"/>
<organism evidence="2 3">
    <name type="scientific">Botryotinia fuckeliana (strain T4)</name>
    <name type="common">Noble rot fungus</name>
    <name type="synonym">Botrytis cinerea</name>
    <dbReference type="NCBI Taxonomy" id="999810"/>
    <lineage>
        <taxon>Eukaryota</taxon>
        <taxon>Fungi</taxon>
        <taxon>Dikarya</taxon>
        <taxon>Ascomycota</taxon>
        <taxon>Pezizomycotina</taxon>
        <taxon>Leotiomycetes</taxon>
        <taxon>Helotiales</taxon>
        <taxon>Sclerotiniaceae</taxon>
        <taxon>Botrytis</taxon>
    </lineage>
</organism>
<evidence type="ECO:0000313" key="2">
    <source>
        <dbReference type="EMBL" id="CCD45691.1"/>
    </source>
</evidence>
<evidence type="ECO:0000256" key="1">
    <source>
        <dbReference type="SAM" id="MobiDB-lite"/>
    </source>
</evidence>
<proteinExistence type="predicted"/>
<feature type="region of interest" description="Disordered" evidence="1">
    <location>
        <begin position="1"/>
        <end position="26"/>
    </location>
</feature>
<dbReference type="AlphaFoldDB" id="G2XZ04"/>
<dbReference type="Proteomes" id="UP000008177">
    <property type="component" value="Unplaced contigs"/>
</dbReference>
<reference evidence="3" key="1">
    <citation type="journal article" date="2011" name="PLoS Genet.">
        <title>Genomic analysis of the necrotrophic fungal pathogens Sclerotinia sclerotiorum and Botrytis cinerea.</title>
        <authorList>
            <person name="Amselem J."/>
            <person name="Cuomo C.A."/>
            <person name="van Kan J.A."/>
            <person name="Viaud M."/>
            <person name="Benito E.P."/>
            <person name="Couloux A."/>
            <person name="Coutinho P.M."/>
            <person name="de Vries R.P."/>
            <person name="Dyer P.S."/>
            <person name="Fillinger S."/>
            <person name="Fournier E."/>
            <person name="Gout L."/>
            <person name="Hahn M."/>
            <person name="Kohn L."/>
            <person name="Lapalu N."/>
            <person name="Plummer K.M."/>
            <person name="Pradier J.M."/>
            <person name="Quevillon E."/>
            <person name="Sharon A."/>
            <person name="Simon A."/>
            <person name="ten Have A."/>
            <person name="Tudzynski B."/>
            <person name="Tudzynski P."/>
            <person name="Wincker P."/>
            <person name="Andrew M."/>
            <person name="Anthouard V."/>
            <person name="Beever R.E."/>
            <person name="Beffa R."/>
            <person name="Benoit I."/>
            <person name="Bouzid O."/>
            <person name="Brault B."/>
            <person name="Chen Z."/>
            <person name="Choquer M."/>
            <person name="Collemare J."/>
            <person name="Cotton P."/>
            <person name="Danchin E.G."/>
            <person name="Da Silva C."/>
            <person name="Gautier A."/>
            <person name="Giraud C."/>
            <person name="Giraud T."/>
            <person name="Gonzalez C."/>
            <person name="Grossetete S."/>
            <person name="Guldener U."/>
            <person name="Henrissat B."/>
            <person name="Howlett B.J."/>
            <person name="Kodira C."/>
            <person name="Kretschmer M."/>
            <person name="Lappartient A."/>
            <person name="Leroch M."/>
            <person name="Levis C."/>
            <person name="Mauceli E."/>
            <person name="Neuveglise C."/>
            <person name="Oeser B."/>
            <person name="Pearson M."/>
            <person name="Poulain J."/>
            <person name="Poussereau N."/>
            <person name="Quesneville H."/>
            <person name="Rascle C."/>
            <person name="Schumacher J."/>
            <person name="Segurens B."/>
            <person name="Sexton A."/>
            <person name="Silva E."/>
            <person name="Sirven C."/>
            <person name="Soanes D.M."/>
            <person name="Talbot N.J."/>
            <person name="Templeton M."/>
            <person name="Yandava C."/>
            <person name="Yarden O."/>
            <person name="Zeng Q."/>
            <person name="Rollins J.A."/>
            <person name="Lebrun M.H."/>
            <person name="Dickman M."/>
        </authorList>
    </citation>
    <scope>NUCLEOTIDE SEQUENCE [LARGE SCALE GENOMIC DNA]</scope>
    <source>
        <strain evidence="3">T4</strain>
    </source>
</reference>